<reference evidence="1 2" key="2">
    <citation type="journal article" date="2017" name="Front. Plant Sci.">
        <title>Gene Classification and Mining of Molecular Markers Useful in Red Clover (Trifolium pratense) Breeding.</title>
        <authorList>
            <person name="Istvanek J."/>
            <person name="Dluhosova J."/>
            <person name="Dluhos P."/>
            <person name="Patkova L."/>
            <person name="Nedelnik J."/>
            <person name="Repkova J."/>
        </authorList>
    </citation>
    <scope>NUCLEOTIDE SEQUENCE [LARGE SCALE GENOMIC DNA]</scope>
    <source>
        <strain evidence="2">cv. Tatra</strain>
        <tissue evidence="1">Young leaves</tissue>
    </source>
</reference>
<accession>A0A2K3NJQ6</accession>
<reference evidence="1 2" key="1">
    <citation type="journal article" date="2014" name="Am. J. Bot.">
        <title>Genome assembly and annotation for red clover (Trifolium pratense; Fabaceae).</title>
        <authorList>
            <person name="Istvanek J."/>
            <person name="Jaros M."/>
            <person name="Krenek A."/>
            <person name="Repkova J."/>
        </authorList>
    </citation>
    <scope>NUCLEOTIDE SEQUENCE [LARGE SCALE GENOMIC DNA]</scope>
    <source>
        <strain evidence="2">cv. Tatra</strain>
        <tissue evidence="1">Young leaves</tissue>
    </source>
</reference>
<protein>
    <submittedName>
        <fullName evidence="1">Farnesyl-diphosphate synthase</fullName>
    </submittedName>
</protein>
<gene>
    <name evidence="1" type="ORF">L195_g026601</name>
</gene>
<proteinExistence type="predicted"/>
<name>A0A2K3NJQ6_TRIPR</name>
<sequence length="56" mass="6085">MHTKLKPKRQESIGQAIVPKEPEKIDEAIRHALMAGGKRVHPVLCIADCGLGVGKE</sequence>
<dbReference type="InterPro" id="IPR008949">
    <property type="entry name" value="Isoprenoid_synthase_dom_sf"/>
</dbReference>
<organism evidence="1 2">
    <name type="scientific">Trifolium pratense</name>
    <name type="common">Red clover</name>
    <dbReference type="NCBI Taxonomy" id="57577"/>
    <lineage>
        <taxon>Eukaryota</taxon>
        <taxon>Viridiplantae</taxon>
        <taxon>Streptophyta</taxon>
        <taxon>Embryophyta</taxon>
        <taxon>Tracheophyta</taxon>
        <taxon>Spermatophyta</taxon>
        <taxon>Magnoliopsida</taxon>
        <taxon>eudicotyledons</taxon>
        <taxon>Gunneridae</taxon>
        <taxon>Pentapetalae</taxon>
        <taxon>rosids</taxon>
        <taxon>fabids</taxon>
        <taxon>Fabales</taxon>
        <taxon>Fabaceae</taxon>
        <taxon>Papilionoideae</taxon>
        <taxon>50 kb inversion clade</taxon>
        <taxon>NPAAA clade</taxon>
        <taxon>Hologalegina</taxon>
        <taxon>IRL clade</taxon>
        <taxon>Trifolieae</taxon>
        <taxon>Trifolium</taxon>
    </lineage>
</organism>
<comment type="caution">
    <text evidence="1">The sequence shown here is derived from an EMBL/GenBank/DDBJ whole genome shotgun (WGS) entry which is preliminary data.</text>
</comment>
<evidence type="ECO:0000313" key="1">
    <source>
        <dbReference type="EMBL" id="PNY03276.1"/>
    </source>
</evidence>
<evidence type="ECO:0000313" key="2">
    <source>
        <dbReference type="Proteomes" id="UP000236291"/>
    </source>
</evidence>
<dbReference type="AlphaFoldDB" id="A0A2K3NJQ6"/>
<dbReference type="STRING" id="57577.A0A2K3NJQ6"/>
<dbReference type="Proteomes" id="UP000236291">
    <property type="component" value="Unassembled WGS sequence"/>
</dbReference>
<dbReference type="Gene3D" id="1.10.600.10">
    <property type="entry name" value="Farnesyl Diphosphate Synthase"/>
    <property type="match status" value="1"/>
</dbReference>
<dbReference type="EMBL" id="ASHM01022430">
    <property type="protein sequence ID" value="PNY03276.1"/>
    <property type="molecule type" value="Genomic_DNA"/>
</dbReference>